<dbReference type="PROSITE" id="PS51257">
    <property type="entry name" value="PROKAR_LIPOPROTEIN"/>
    <property type="match status" value="1"/>
</dbReference>
<dbReference type="HOGENOM" id="CLU_164126_0_0_0"/>
<keyword evidence="2" id="KW-1185">Reference proteome</keyword>
<dbReference type="STRING" id="227941.CCA_00688"/>
<evidence type="ECO:0000313" key="2">
    <source>
        <dbReference type="Proteomes" id="UP000002193"/>
    </source>
</evidence>
<gene>
    <name evidence="1" type="ordered locus">CCA_00688</name>
</gene>
<accession>Q822J4</accession>
<protein>
    <submittedName>
        <fullName evidence="1">Uncharacterized protein</fullName>
    </submittedName>
</protein>
<name>Q822J4_CHLCV</name>
<evidence type="ECO:0000313" key="1">
    <source>
        <dbReference type="EMBL" id="AAP05430.1"/>
    </source>
</evidence>
<proteinExistence type="predicted"/>
<organism evidence="1 2">
    <name type="scientific">Chlamydia caviae (strain ATCC VR-813 / DSM 19441 / 03DC25 / GPIC)</name>
    <name type="common">Chlamydophila caviae</name>
    <dbReference type="NCBI Taxonomy" id="227941"/>
    <lineage>
        <taxon>Bacteria</taxon>
        <taxon>Pseudomonadati</taxon>
        <taxon>Chlamydiota</taxon>
        <taxon>Chlamydiia</taxon>
        <taxon>Chlamydiales</taxon>
        <taxon>Chlamydiaceae</taxon>
        <taxon>Chlamydia/Chlamydophila group</taxon>
        <taxon>Chlamydia</taxon>
    </lineage>
</organism>
<dbReference type="AlphaFoldDB" id="Q822J4"/>
<dbReference type="EMBL" id="AE015925">
    <property type="protein sequence ID" value="AAP05430.1"/>
    <property type="molecule type" value="Genomic_DNA"/>
</dbReference>
<dbReference type="KEGG" id="cca:CCA_00688"/>
<reference evidence="1 2" key="1">
    <citation type="journal article" date="2003" name="Nucleic Acids Res.">
        <title>Genome sequence of Chlamydophila caviae (Chlamydia psittaci GPIC): examining the role of niche-specific genes in the evolution of the Chlamydiaceae.</title>
        <authorList>
            <person name="Read T.D."/>
            <person name="Myers G.S.A."/>
            <person name="Brunham R.C."/>
            <person name="Nelson W.C."/>
            <person name="Paulsen I.T."/>
            <person name="Heidelberg J.F."/>
            <person name="Holtzapple E.K."/>
            <person name="Khouri H.M."/>
            <person name="Federova N.B."/>
            <person name="Carty H.A."/>
            <person name="Umayam L.A."/>
            <person name="Haft D.H."/>
            <person name="Peterson J.D."/>
            <person name="Beanan M.J."/>
            <person name="White O."/>
            <person name="Salzberg S.L."/>
            <person name="Hsia R.-C."/>
            <person name="McClarty G."/>
            <person name="Rank R.G."/>
            <person name="Bavoil P.M."/>
            <person name="Fraser C.M."/>
        </authorList>
    </citation>
    <scope>NUCLEOTIDE SEQUENCE [LARGE SCALE GENOMIC DNA]</scope>
    <source>
        <strain evidence="2">ATCC VR-813 / DSM 19441 / 03DC25 / GPIC</strain>
    </source>
</reference>
<dbReference type="Proteomes" id="UP000002193">
    <property type="component" value="Chromosome"/>
</dbReference>
<sequence length="136" mass="15275">MLERQIKEDKMNHNSLLVFSCPCCCEGEVSFSVFSLEEVLACSCCSSTYVFDSSMRNSIRQFAALCLRIHEASSILGNAAVSVSVQDSAVEIPFQLLFSRFPVVFNLTVEGKKIAIRFIFDALKREVLYKENESLV</sequence>